<accession>A0A419F894</accession>
<evidence type="ECO:0000313" key="1">
    <source>
        <dbReference type="EMBL" id="RJP74633.1"/>
    </source>
</evidence>
<dbReference type="InterPro" id="IPR002763">
    <property type="entry name" value="DUF72"/>
</dbReference>
<dbReference type="EMBL" id="QZKI01000013">
    <property type="protein sequence ID" value="RJP74633.1"/>
    <property type="molecule type" value="Genomic_DNA"/>
</dbReference>
<dbReference type="Gene3D" id="3.20.20.410">
    <property type="entry name" value="Protein of unknown function UPF0759"/>
    <property type="match status" value="1"/>
</dbReference>
<proteinExistence type="predicted"/>
<dbReference type="Pfam" id="PF01904">
    <property type="entry name" value="DUF72"/>
    <property type="match status" value="1"/>
</dbReference>
<dbReference type="PANTHER" id="PTHR30348:SF4">
    <property type="entry name" value="DUF72 DOMAIN-CONTAINING PROTEIN"/>
    <property type="match status" value="1"/>
</dbReference>
<protein>
    <submittedName>
        <fullName evidence="1">DUF72 domain-containing protein</fullName>
    </submittedName>
</protein>
<dbReference type="InterPro" id="IPR036520">
    <property type="entry name" value="UPF0759_sf"/>
</dbReference>
<dbReference type="PANTHER" id="PTHR30348">
    <property type="entry name" value="UNCHARACTERIZED PROTEIN YECE"/>
    <property type="match status" value="1"/>
</dbReference>
<name>A0A419F894_9BACT</name>
<gene>
    <name evidence="1" type="ORF">C4532_02130</name>
</gene>
<comment type="caution">
    <text evidence="1">The sequence shown here is derived from an EMBL/GenBank/DDBJ whole genome shotgun (WGS) entry which is preliminary data.</text>
</comment>
<reference evidence="1 2" key="1">
    <citation type="journal article" date="2017" name="ISME J.">
        <title>Energy and carbon metabolisms in a deep terrestrial subsurface fluid microbial community.</title>
        <authorList>
            <person name="Momper L."/>
            <person name="Jungbluth S.P."/>
            <person name="Lee M.D."/>
            <person name="Amend J.P."/>
        </authorList>
    </citation>
    <scope>NUCLEOTIDE SEQUENCE [LARGE SCALE GENOMIC DNA]</scope>
    <source>
        <strain evidence="1">SURF_17</strain>
    </source>
</reference>
<organism evidence="1 2">
    <name type="scientific">Candidatus Abyssobacteria bacterium SURF_17</name>
    <dbReference type="NCBI Taxonomy" id="2093361"/>
    <lineage>
        <taxon>Bacteria</taxon>
        <taxon>Pseudomonadati</taxon>
        <taxon>Candidatus Hydrogenedentota</taxon>
        <taxon>Candidatus Abyssobacteria</taxon>
    </lineage>
</organism>
<dbReference type="SUPFAM" id="SSF117396">
    <property type="entry name" value="TM1631-like"/>
    <property type="match status" value="1"/>
</dbReference>
<dbReference type="Proteomes" id="UP000285961">
    <property type="component" value="Unassembled WGS sequence"/>
</dbReference>
<sequence length="248" mass="29144">MNERKKPEIRVGCSGWSYEHWKGRFYPEGVPNKEWFAFYAQTFDTVEINNTFYQLPSEKTFRSWAEQAGTGFIYSVKANRYITHRKKLKDPEQVVERFLTRARLLGEHLGPILYQLPPRWRCDPQRLEDFLNHLPRDLVHVFEFRDQSWLNSEVFSMLDERGASLCVHDMEGLEVPRIATGSVAYVRFHGTGSKYRGAYPEQSLRPWAEWLSKEFEGGRDVYAYFNNDEAAHAVEDARKLRKKLIPGT</sequence>
<dbReference type="AlphaFoldDB" id="A0A419F894"/>
<evidence type="ECO:0000313" key="2">
    <source>
        <dbReference type="Proteomes" id="UP000285961"/>
    </source>
</evidence>